<protein>
    <submittedName>
        <fullName evidence="5">TetR/AcrR family transcriptional regulator</fullName>
    </submittedName>
</protein>
<dbReference type="EMBL" id="JAIQUM010000017">
    <property type="protein sequence ID" value="MBZ5750610.1"/>
    <property type="molecule type" value="Genomic_DNA"/>
</dbReference>
<keyword evidence="1" id="KW-0678">Repressor</keyword>
<dbReference type="PROSITE" id="PS50977">
    <property type="entry name" value="HTH_TETR_2"/>
    <property type="match status" value="1"/>
</dbReference>
<dbReference type="InterPro" id="IPR050624">
    <property type="entry name" value="HTH-type_Tx_Regulator"/>
</dbReference>
<dbReference type="InterPro" id="IPR001647">
    <property type="entry name" value="HTH_TetR"/>
</dbReference>
<dbReference type="Gene3D" id="1.10.357.10">
    <property type="entry name" value="Tetracycline Repressor, domain 2"/>
    <property type="match status" value="1"/>
</dbReference>
<evidence type="ECO:0000256" key="2">
    <source>
        <dbReference type="ARBA" id="ARBA00023125"/>
    </source>
</evidence>
<dbReference type="SUPFAM" id="SSF46689">
    <property type="entry name" value="Homeodomain-like"/>
    <property type="match status" value="1"/>
</dbReference>
<evidence type="ECO:0000256" key="3">
    <source>
        <dbReference type="PROSITE-ProRule" id="PRU00335"/>
    </source>
</evidence>
<evidence type="ECO:0000259" key="4">
    <source>
        <dbReference type="PROSITE" id="PS50977"/>
    </source>
</evidence>
<evidence type="ECO:0000313" key="5">
    <source>
        <dbReference type="EMBL" id="MBZ5750610.1"/>
    </source>
</evidence>
<comment type="caution">
    <text evidence="5">The sequence shown here is derived from an EMBL/GenBank/DDBJ whole genome shotgun (WGS) entry which is preliminary data.</text>
</comment>
<organism evidence="5 6">
    <name type="scientific">Metabacillus rhizolycopersici</name>
    <dbReference type="NCBI Taxonomy" id="2875709"/>
    <lineage>
        <taxon>Bacteria</taxon>
        <taxon>Bacillati</taxon>
        <taxon>Bacillota</taxon>
        <taxon>Bacilli</taxon>
        <taxon>Bacillales</taxon>
        <taxon>Bacillaceae</taxon>
        <taxon>Metabacillus</taxon>
    </lineage>
</organism>
<evidence type="ECO:0000256" key="1">
    <source>
        <dbReference type="ARBA" id="ARBA00022491"/>
    </source>
</evidence>
<keyword evidence="2 3" id="KW-0238">DNA-binding</keyword>
<proteinExistence type="predicted"/>
<dbReference type="Pfam" id="PF00440">
    <property type="entry name" value="TetR_N"/>
    <property type="match status" value="1"/>
</dbReference>
<gene>
    <name evidence="5" type="ORF">K9V48_10190</name>
</gene>
<feature type="DNA-binding region" description="H-T-H motif" evidence="3">
    <location>
        <begin position="28"/>
        <end position="47"/>
    </location>
</feature>
<dbReference type="PRINTS" id="PR00455">
    <property type="entry name" value="HTHTETR"/>
</dbReference>
<accession>A0ABS7URP2</accession>
<dbReference type="InterPro" id="IPR009057">
    <property type="entry name" value="Homeodomain-like_sf"/>
</dbReference>
<keyword evidence="6" id="KW-1185">Reference proteome</keyword>
<dbReference type="Proteomes" id="UP001165287">
    <property type="component" value="Unassembled WGS sequence"/>
</dbReference>
<feature type="domain" description="HTH tetR-type" evidence="4">
    <location>
        <begin position="5"/>
        <end position="65"/>
    </location>
</feature>
<reference evidence="5" key="1">
    <citation type="submission" date="2024-05" db="EMBL/GenBank/DDBJ databases">
        <title>Metabacillus sp. nov., isolated from the rhizosphere soil of tomato plants.</title>
        <authorList>
            <person name="Ma R."/>
        </authorList>
    </citation>
    <scope>NUCLEOTIDE SEQUENCE</scope>
    <source>
        <strain evidence="5">DBTR6</strain>
    </source>
</reference>
<dbReference type="PANTHER" id="PTHR43479:SF11">
    <property type="entry name" value="ACREF_ENVCD OPERON REPRESSOR-RELATED"/>
    <property type="match status" value="1"/>
</dbReference>
<evidence type="ECO:0000313" key="6">
    <source>
        <dbReference type="Proteomes" id="UP001165287"/>
    </source>
</evidence>
<name>A0ABS7URP2_9BACI</name>
<dbReference type="RefSeq" id="WP_224138876.1">
    <property type="nucleotide sequence ID" value="NZ_JAIQUM010000017.1"/>
</dbReference>
<dbReference type="PANTHER" id="PTHR43479">
    <property type="entry name" value="ACREF/ENVCD OPERON REPRESSOR-RELATED"/>
    <property type="match status" value="1"/>
</dbReference>
<sequence length="205" mass="23599">MDKSIETKKRILFAASELFSIKSYDTITMREIAKRANCSHTTIYLYYKDKSDLLEKLAIPPLLTLAKRIDRIRSRKTLDPLGKLKVIGRGMINFSIENRSLYLTYITVNSIKVDEDDFSSEINAVRNSLFNSLKKVILLNNPYLTEEEALKYGRMIFFQIHGTIMSYINSNEEGLSIRQRVIPILEEALEFLIQGILDKAGPQIK</sequence>